<dbReference type="FunFam" id="1.25.40.10:FF:000225">
    <property type="entry name" value="Protein SMG7"/>
    <property type="match status" value="1"/>
</dbReference>
<evidence type="ECO:0000259" key="3">
    <source>
        <dbReference type="Pfam" id="PF10373"/>
    </source>
</evidence>
<dbReference type="Proteomes" id="UP001341281">
    <property type="component" value="Chromosome 03"/>
</dbReference>
<dbReference type="GO" id="GO:0000184">
    <property type="term" value="P:nuclear-transcribed mRNA catabolic process, nonsense-mediated decay"/>
    <property type="evidence" value="ECO:0007669"/>
    <property type="project" value="TreeGrafter"/>
</dbReference>
<dbReference type="GO" id="GO:0005697">
    <property type="term" value="C:telomerase holoenzyme complex"/>
    <property type="evidence" value="ECO:0007669"/>
    <property type="project" value="TreeGrafter"/>
</dbReference>
<reference evidence="5 6" key="1">
    <citation type="submission" date="2024-02" db="EMBL/GenBank/DDBJ databases">
        <title>High-quality chromosome-scale genome assembly of Pensacola bahiagrass (Paspalum notatum Flugge var. saurae).</title>
        <authorList>
            <person name="Vega J.M."/>
            <person name="Podio M."/>
            <person name="Orjuela J."/>
            <person name="Siena L.A."/>
            <person name="Pessino S.C."/>
            <person name="Combes M.C."/>
            <person name="Mariac C."/>
            <person name="Albertini E."/>
            <person name="Pupilli F."/>
            <person name="Ortiz J.P.A."/>
            <person name="Leblanc O."/>
        </authorList>
    </citation>
    <scope>NUCLEOTIDE SEQUENCE [LARGE SCALE GENOMIC DNA]</scope>
    <source>
        <strain evidence="5">R1</strain>
        <tissue evidence="5">Leaf</tissue>
    </source>
</reference>
<accession>A0AAQ3WJH3</accession>
<dbReference type="InterPro" id="IPR011990">
    <property type="entry name" value="TPR-like_helical_dom_sf"/>
</dbReference>
<dbReference type="Pfam" id="PF10373">
    <property type="entry name" value="EST1_DNA_bind"/>
    <property type="match status" value="1"/>
</dbReference>
<evidence type="ECO:0000313" key="5">
    <source>
        <dbReference type="EMBL" id="WVZ63951.1"/>
    </source>
</evidence>
<dbReference type="Pfam" id="PF10374">
    <property type="entry name" value="EST1"/>
    <property type="match status" value="1"/>
</dbReference>
<feature type="compositionally biased region" description="Basic and acidic residues" evidence="2">
    <location>
        <begin position="291"/>
        <end position="309"/>
    </location>
</feature>
<evidence type="ECO:0000256" key="1">
    <source>
        <dbReference type="ARBA" id="ARBA00022737"/>
    </source>
</evidence>
<evidence type="ECO:0000259" key="4">
    <source>
        <dbReference type="Pfam" id="PF10374"/>
    </source>
</evidence>
<feature type="region of interest" description="Disordered" evidence="2">
    <location>
        <begin position="273"/>
        <end position="309"/>
    </location>
</feature>
<dbReference type="InterPro" id="IPR045153">
    <property type="entry name" value="Est1/Ebs1-like"/>
</dbReference>
<dbReference type="Gene3D" id="1.25.40.10">
    <property type="entry name" value="Tetratricopeptide repeat domain"/>
    <property type="match status" value="1"/>
</dbReference>
<dbReference type="SUPFAM" id="SSF48452">
    <property type="entry name" value="TPR-like"/>
    <property type="match status" value="1"/>
</dbReference>
<name>A0AAQ3WJH3_PASNO</name>
<sequence length="1075" mass="119586">MMTVPMDSATAAPSSARELVDSLLTRNNELEDQLRKSAQSKVPSDPNIWLQMRDNFEKIILTDHDFSEQKEVEYLLWQLHYKRIEDFRRNISAASLVASQCGKSNANPDRVKRIKSAFKSFLSEATGFYHDLMLKIKSNCGLPLGYFPEGLDIASTSVRDDKKTPQLKKCLISCHRCLIYLGDLARYKSLHGDGDSASREYAAASSYYKEAASIYPSSGNPHHQLAILASYSGNEVVAVYRYFRSLAADTPFTTARDNLIILLRSYGQLPDNNKVPPAKTLPPRSSGRGRGRGEVRFQPKDVNAETSARERECNIPETLKAFYIRFVRLNGILFTRTSLETFGELFSSVSNDLQILLSSGLEEQLNFGSDAAENALAIVRLTATLIFTVHNVKKESDSQSYAEIVQRRVLLQSAFTAAFEFVGRILRRCSELHDIGSSFYLPAILVYIEWLASHPEFAVDSEMEEIHANARSFFWNQCISFMNKLILTNLVSIDDGDDEACFSNMSMYEEGETGNRLALWEDLELRGFLPLVPAHIILDFSRKHTFGNVGSTKEKRARVQRIFAAGKSLLNFVQIDQLRIYIDPSSRKFVMARNPPVSSRANAPLHESPDALKTNAVEMEHESAGRFDSVSANKSGLQSQIQLCPEGDDDEEIVFKPTASEKFPKAHSDLMVNGYTHPVPISSGSWPTNASLVSVQTAASISESAWPPNGGSDFFHSTASSLATGNYTVNQSLPKPSICWSVNGEQRVIPSIAPRFELMQAVEVPASSWTNNGVQHVGSQNTTPTFPDVVSDTRVSASMIPCFGSPDYLKVLSEQEMHLMNGLRNFNITGNGYLEQILHSGPSDLQSMGYSTQMPIESGSNITNSIHNHVKITGGTVLSTLDSMVPSVEASGVVPLKFTEATLAASKKTHVSRPSKPAGPPPGFYHVIPKRQDDSISIEKLQSPQVDDYSWLDGYQPSADHVHNLRAIYPGVNATTPFPFPGKQQVSEIDTQRVNEKTWQDFHLFDPAKQNMFQNYQQSDLMAEQGPENPIWSSSYHEQSSTIEENTLSGMMEPMRVHGMMIVIAFHDCDDQHDI</sequence>
<proteinExistence type="predicted"/>
<dbReference type="GO" id="GO:0070034">
    <property type="term" value="F:telomerase RNA binding"/>
    <property type="evidence" value="ECO:0007669"/>
    <property type="project" value="TreeGrafter"/>
</dbReference>
<evidence type="ECO:0008006" key="7">
    <source>
        <dbReference type="Google" id="ProtNLM"/>
    </source>
</evidence>
<organism evidence="5 6">
    <name type="scientific">Paspalum notatum var. saurae</name>
    <dbReference type="NCBI Taxonomy" id="547442"/>
    <lineage>
        <taxon>Eukaryota</taxon>
        <taxon>Viridiplantae</taxon>
        <taxon>Streptophyta</taxon>
        <taxon>Embryophyta</taxon>
        <taxon>Tracheophyta</taxon>
        <taxon>Spermatophyta</taxon>
        <taxon>Magnoliopsida</taxon>
        <taxon>Liliopsida</taxon>
        <taxon>Poales</taxon>
        <taxon>Poaceae</taxon>
        <taxon>PACMAD clade</taxon>
        <taxon>Panicoideae</taxon>
        <taxon>Andropogonodae</taxon>
        <taxon>Paspaleae</taxon>
        <taxon>Paspalinae</taxon>
        <taxon>Paspalum</taxon>
    </lineage>
</organism>
<dbReference type="PANTHER" id="PTHR15696">
    <property type="entry name" value="SMG-7 SUPPRESSOR WITH MORPHOLOGICAL EFFECT ON GENITALIA PROTEIN 7"/>
    <property type="match status" value="1"/>
</dbReference>
<dbReference type="InterPro" id="IPR018834">
    <property type="entry name" value="DNA/RNA-bd_Est1-type"/>
</dbReference>
<dbReference type="PANTHER" id="PTHR15696:SF25">
    <property type="entry name" value="OS08G0305300 PROTEIN"/>
    <property type="match status" value="1"/>
</dbReference>
<feature type="domain" description="DNA/RNA-binding" evidence="3">
    <location>
        <begin position="204"/>
        <end position="534"/>
    </location>
</feature>
<feature type="domain" description="Telomerase activating protein Est1-like N-terminal" evidence="4">
    <location>
        <begin position="72"/>
        <end position="191"/>
    </location>
</feature>
<protein>
    <recommendedName>
        <fullName evidence="7">Protein SMG7</fullName>
    </recommendedName>
</protein>
<dbReference type="AlphaFoldDB" id="A0AAQ3WJH3"/>
<evidence type="ECO:0000313" key="6">
    <source>
        <dbReference type="Proteomes" id="UP001341281"/>
    </source>
</evidence>
<dbReference type="InterPro" id="IPR019458">
    <property type="entry name" value="Est1-like_N"/>
</dbReference>
<keyword evidence="1" id="KW-0677">Repeat</keyword>
<dbReference type="GO" id="GO:0042162">
    <property type="term" value="F:telomeric DNA binding"/>
    <property type="evidence" value="ECO:0007669"/>
    <property type="project" value="TreeGrafter"/>
</dbReference>
<gene>
    <name evidence="5" type="ORF">U9M48_013540</name>
</gene>
<keyword evidence="6" id="KW-1185">Reference proteome</keyword>
<evidence type="ECO:0000256" key="2">
    <source>
        <dbReference type="SAM" id="MobiDB-lite"/>
    </source>
</evidence>
<dbReference type="EMBL" id="CP144747">
    <property type="protein sequence ID" value="WVZ63951.1"/>
    <property type="molecule type" value="Genomic_DNA"/>
</dbReference>